<gene>
    <name evidence="9" type="primary">LOC107679771</name>
</gene>
<feature type="coiled-coil region" evidence="6">
    <location>
        <begin position="1250"/>
        <end position="1393"/>
    </location>
</feature>
<keyword evidence="3" id="KW-0344">Guanine-nucleotide releasing factor</keyword>
<feature type="region of interest" description="Disordered" evidence="7">
    <location>
        <begin position="1012"/>
        <end position="1047"/>
    </location>
</feature>
<dbReference type="GO" id="GO:0051959">
    <property type="term" value="F:dynein light intermediate chain binding"/>
    <property type="evidence" value="ECO:0007669"/>
    <property type="project" value="TreeGrafter"/>
</dbReference>
<evidence type="ECO:0000256" key="7">
    <source>
        <dbReference type="SAM" id="MobiDB-lite"/>
    </source>
</evidence>
<feature type="region of interest" description="Disordered" evidence="7">
    <location>
        <begin position="1659"/>
        <end position="1742"/>
    </location>
</feature>
<dbReference type="GO" id="GO:0008017">
    <property type="term" value="F:microtubule binding"/>
    <property type="evidence" value="ECO:0007669"/>
    <property type="project" value="TreeGrafter"/>
</dbReference>
<evidence type="ECO:0000313" key="9">
    <source>
        <dbReference type="Ensembl" id="ENSSANP00000036064.1"/>
    </source>
</evidence>
<dbReference type="Proteomes" id="UP000472260">
    <property type="component" value="Unassembled WGS sequence"/>
</dbReference>
<feature type="compositionally biased region" description="Low complexity" evidence="7">
    <location>
        <begin position="1604"/>
        <end position="1622"/>
    </location>
</feature>
<reference evidence="9" key="2">
    <citation type="submission" date="2025-09" db="UniProtKB">
        <authorList>
            <consortium name="Ensembl"/>
        </authorList>
    </citation>
    <scope>IDENTIFICATION</scope>
</reference>
<evidence type="ECO:0000259" key="8">
    <source>
        <dbReference type="PROSITE" id="PS50021"/>
    </source>
</evidence>
<dbReference type="Ensembl" id="ENSSANT00000038427.1">
    <property type="protein sequence ID" value="ENSSANP00000036064.1"/>
    <property type="gene ID" value="ENSSANG00000016353.1"/>
</dbReference>
<feature type="compositionally biased region" description="Polar residues" evidence="7">
    <location>
        <begin position="1520"/>
        <end position="1541"/>
    </location>
</feature>
<keyword evidence="4 6" id="KW-0175">Coiled coil</keyword>
<comment type="subcellular location">
    <subcellularLocation>
        <location evidence="1">Cytoplasm</location>
    </subcellularLocation>
</comment>
<dbReference type="Gene3D" id="6.10.250.3110">
    <property type="match status" value="1"/>
</dbReference>
<feature type="compositionally biased region" description="Basic and acidic residues" evidence="7">
    <location>
        <begin position="1031"/>
        <end position="1047"/>
    </location>
</feature>
<keyword evidence="10" id="KW-1185">Reference proteome</keyword>
<dbReference type="Pfam" id="PF19047">
    <property type="entry name" value="HOOK_N"/>
    <property type="match status" value="1"/>
</dbReference>
<sequence length="1930" mass="220555">MDITVSELVSNFMDSPLVVWVKTFGPLGSGSEDKLSMFMDLVDGVFLHKIMTHIDPSPMNQRVNKQVNNDVNLRIQNLNTVIRHIKNYYQEHLQQLILMNLPNVLAIAKDPLSGKSMEEVKRLLLLILGCAVQCDRKEEMIEKIKLLDIETQAAIVTHIQEVTHNQENVLDLQWMEVGEIPAEQLDPLSQTMAFHLRKLVDERDESAELIIELTQERDYLQSQQPSSLLGFPSPEHTSLSPVTLLSKEDRQHLAVELADAKAKLRRSRQELEEKTEQLIDAKNEIERLDAEMQKLKQENMQLLAEARSVRAYRDEVDALRERAGKVDRLETELSRFKEKLNDVHFYKTRIEELREDNMTLLETKSMLEEQLAGARGRCDKLHELEKENLQLRSKLHDMEIDRDSDKRRLEELLEENMLLEISQKQSMNESAHLGWELEQLAKNNEVNEARKSFVFELNETASSRLLKLEKENQCLQSTIQELREASITMEEGHLHALELERENQSHSKKLERLQSQLEQEKQTTQDMENLGEELLKDKQRLEKTLETIQADKDRQISELEQEKEHLTQAMNSLRKRAQVNSEARVREVETENRVLHQTISETGSKLARLEAEKRQATKELDSLRERGEHCEELEREVTRLERVREQLQRQAASLKIGSERAEALECENATLEQDNRRLKKLADAAQNTSLRLTVLEKDHQQLEEENLEQRRALETLRTAAARLAQLQQEHAELEREHEEMCRTLEELRSQTKRSERLEKNYSSLSQENQRLQQTLDNSATKIQGLEGELKQNEAEMKDLRRELEGLRQMVSWAEAVEKEKRGMEQELGQVEKEKKQLEKETRRLRQQLEVKETALEENCLRLASMEKESTALNKELGRLKEAAGRLKELERENKDLQKQATIDKKTLATLREELVNEKLRVQQQCNELEKLSHELEKIGLNREKLLQEEHSCEDNKYKILETKIESALKKTLELREEKIQSLESRLEESSSLNQQLRTELTTVKKNLEALKQRQEEEAAHSEISQQSLGQDRSRPNKEKWETEHRETTAELLKLKDRLIDVEKNNAALQTEKNLLKEQLKQLGSQNAQLNAQTLALQKQAASLQEHNTSLHKDTAKLQVENSTLSSQSSSLMAQYGALQAQLQTLESEAESLQKQREEECAARDWVTQDHERLLAVHERQATEYEQLMTRHAELKGNQRALEREHRALESKYTVLLKQKDAMEALEASLHRDRERLGEEIHKNTLILGENRSLREEVDRLTQTHMQLRQEYDSLQLQTKELKTSLNESQLELNRWQARYDQLKEQHQGLDISMTKLDNHCELLTRLKGNLEEENHHLLSQIQMLSQQNQTLLERTMESKELYHEEQKQYIDKLNSLRRQKEKLEEKIMDQYKFYDPTPKKSRHWAGAKAIAKFIKPKKDSQRERTDAPRERIRSAPDIPLPEIPTCIDCPESATPLPPPPLPPRQSRLSLDSMNNHSAEENHIHGGSRGREGYRSVGGGSESMNGYEDLIRWRGREPGATCSTPLSRNSHNAPGYTSSSSMRPGRRPKVHVLISCLPPGSLDCLQGRSASLSSDDVVGLGREGSRLSQSSLIPRSSTLPCDALSASRSSQRPTSQRPSSPGSEMVTLEEFLHESNALSPPTVQTGSREDLMTDYFTRSTRPVPLRDGAKTPTNYVTPTIKTTPPELDGRAPKLGHSVKPSVRLTETSTPPSHSQTLPNRGAGLRSAPLQQSSPRGGVGSSTSLSRTFSLASADLLCSNGPDAYRNEANSPSQNEVVMRRSGVVNRERPMSARLAGSSPLPGDPGYISVDPRRLSLAPPRDELSLASPPPVHSSSMSLQAEREYVGSGSSRAGAVRSGPAQTRAAPHRGEVAMVSPVRAEPREQRQAESPVLKKADTADLSYATKEQPTSKPASPDPNNDPQTVWYEYGCV</sequence>
<protein>
    <submittedName>
        <fullName evidence="9">Protein Daple-like</fullName>
    </submittedName>
</protein>
<feature type="compositionally biased region" description="Basic and acidic residues" evidence="7">
    <location>
        <begin position="749"/>
        <end position="759"/>
    </location>
</feature>
<feature type="compositionally biased region" description="Polar residues" evidence="7">
    <location>
        <begin position="1670"/>
        <end position="1681"/>
    </location>
</feature>
<comment type="similarity">
    <text evidence="5">Belongs to the CCDC88 family.</text>
</comment>
<feature type="region of interest" description="Disordered" evidence="7">
    <location>
        <begin position="1517"/>
        <end position="1546"/>
    </location>
</feature>
<feature type="compositionally biased region" description="Polar residues" evidence="7">
    <location>
        <begin position="1703"/>
        <end position="1717"/>
    </location>
</feature>
<evidence type="ECO:0000256" key="6">
    <source>
        <dbReference type="SAM" id="Coils"/>
    </source>
</evidence>
<dbReference type="GO" id="GO:0005085">
    <property type="term" value="F:guanyl-nucleotide exchange factor activity"/>
    <property type="evidence" value="ECO:0007669"/>
    <property type="project" value="UniProtKB-KW"/>
</dbReference>
<feature type="region of interest" description="Disordered" evidence="7">
    <location>
        <begin position="1479"/>
        <end position="1500"/>
    </location>
</feature>
<dbReference type="Gene3D" id="1.10.418.10">
    <property type="entry name" value="Calponin-like domain"/>
    <property type="match status" value="1"/>
</dbReference>
<feature type="region of interest" description="Disordered" evidence="7">
    <location>
        <begin position="749"/>
        <end position="768"/>
    </location>
</feature>
<evidence type="ECO:0000256" key="4">
    <source>
        <dbReference type="ARBA" id="ARBA00023054"/>
    </source>
</evidence>
<feature type="region of interest" description="Disordered" evidence="7">
    <location>
        <begin position="1583"/>
        <end position="1623"/>
    </location>
</feature>
<feature type="compositionally biased region" description="Polar residues" evidence="7">
    <location>
        <begin position="1727"/>
        <end position="1742"/>
    </location>
</feature>
<dbReference type="GO" id="GO:0005737">
    <property type="term" value="C:cytoplasm"/>
    <property type="evidence" value="ECO:0007669"/>
    <property type="project" value="UniProtKB-SubCell"/>
</dbReference>
<dbReference type="GO" id="GO:0007165">
    <property type="term" value="P:signal transduction"/>
    <property type="evidence" value="ECO:0007669"/>
    <property type="project" value="UniProtKB-ARBA"/>
</dbReference>
<dbReference type="GO" id="GO:0005813">
    <property type="term" value="C:centrosome"/>
    <property type="evidence" value="ECO:0007669"/>
    <property type="project" value="TreeGrafter"/>
</dbReference>
<evidence type="ECO:0000313" key="10">
    <source>
        <dbReference type="Proteomes" id="UP000472260"/>
    </source>
</evidence>
<dbReference type="SUPFAM" id="SSF116907">
    <property type="entry name" value="Hook domain"/>
    <property type="match status" value="1"/>
</dbReference>
<dbReference type="PROSITE" id="PS50021">
    <property type="entry name" value="CH"/>
    <property type="match status" value="1"/>
</dbReference>
<dbReference type="InterPro" id="IPR043936">
    <property type="entry name" value="HOOK_N"/>
</dbReference>
<evidence type="ECO:0000256" key="2">
    <source>
        <dbReference type="ARBA" id="ARBA00022490"/>
    </source>
</evidence>
<feature type="domain" description="Calponin-homology (CH)" evidence="8">
    <location>
        <begin position="11"/>
        <end position="131"/>
    </location>
</feature>
<keyword evidence="2" id="KW-0963">Cytoplasm</keyword>
<organism evidence="9 10">
    <name type="scientific">Sinocyclocheilus anshuiensis</name>
    <dbReference type="NCBI Taxonomy" id="1608454"/>
    <lineage>
        <taxon>Eukaryota</taxon>
        <taxon>Metazoa</taxon>
        <taxon>Chordata</taxon>
        <taxon>Craniata</taxon>
        <taxon>Vertebrata</taxon>
        <taxon>Euteleostomi</taxon>
        <taxon>Actinopterygii</taxon>
        <taxon>Neopterygii</taxon>
        <taxon>Teleostei</taxon>
        <taxon>Ostariophysi</taxon>
        <taxon>Cypriniformes</taxon>
        <taxon>Cyprinidae</taxon>
        <taxon>Cyprininae</taxon>
        <taxon>Sinocyclocheilus</taxon>
    </lineage>
</organism>
<feature type="compositionally biased region" description="Polar residues" evidence="7">
    <location>
        <begin position="1903"/>
        <end position="1921"/>
    </location>
</feature>
<reference evidence="9" key="1">
    <citation type="submission" date="2025-08" db="UniProtKB">
        <authorList>
            <consortium name="Ensembl"/>
        </authorList>
    </citation>
    <scope>IDENTIFICATION</scope>
</reference>
<feature type="compositionally biased region" description="Polar residues" evidence="7">
    <location>
        <begin position="1585"/>
        <end position="1598"/>
    </location>
</feature>
<feature type="coiled-coil region" evidence="6">
    <location>
        <begin position="250"/>
        <end position="415"/>
    </location>
</feature>
<accession>A0A671MRF5</accession>
<name>A0A671MRF5_9TELE</name>
<dbReference type="GO" id="GO:0030705">
    <property type="term" value="P:cytoskeleton-dependent intracellular transport"/>
    <property type="evidence" value="ECO:0007669"/>
    <property type="project" value="InterPro"/>
</dbReference>
<dbReference type="PANTHER" id="PTHR18947:SF31">
    <property type="entry name" value="PROTEIN DAPLE"/>
    <property type="match status" value="1"/>
</dbReference>
<proteinExistence type="inferred from homology"/>
<evidence type="ECO:0000256" key="3">
    <source>
        <dbReference type="ARBA" id="ARBA00022658"/>
    </source>
</evidence>
<feature type="compositionally biased region" description="Low complexity" evidence="7">
    <location>
        <begin position="1844"/>
        <end position="1857"/>
    </location>
</feature>
<feature type="region of interest" description="Disordered" evidence="7">
    <location>
        <begin position="1789"/>
        <end position="1930"/>
    </location>
</feature>
<dbReference type="GO" id="GO:0031122">
    <property type="term" value="P:cytoplasmic microtubule organization"/>
    <property type="evidence" value="ECO:0007669"/>
    <property type="project" value="TreeGrafter"/>
</dbReference>
<feature type="compositionally biased region" description="Basic and acidic residues" evidence="7">
    <location>
        <begin position="1878"/>
        <end position="1896"/>
    </location>
</feature>
<evidence type="ECO:0000256" key="1">
    <source>
        <dbReference type="ARBA" id="ARBA00004496"/>
    </source>
</evidence>
<dbReference type="FunFam" id="1.10.418.10:FF:000035">
    <property type="entry name" value="girdin isoform X1"/>
    <property type="match status" value="1"/>
</dbReference>
<dbReference type="PANTHER" id="PTHR18947">
    <property type="entry name" value="HOOK PROTEINS"/>
    <property type="match status" value="1"/>
</dbReference>
<feature type="compositionally biased region" description="Basic and acidic residues" evidence="7">
    <location>
        <begin position="1479"/>
        <end position="1493"/>
    </location>
</feature>
<dbReference type="InterPro" id="IPR001715">
    <property type="entry name" value="CH_dom"/>
</dbReference>
<dbReference type="Gene3D" id="1.10.287.1490">
    <property type="match status" value="1"/>
</dbReference>
<dbReference type="InterPro" id="IPR036872">
    <property type="entry name" value="CH_dom_sf"/>
</dbReference>
<evidence type="ECO:0000256" key="5">
    <source>
        <dbReference type="ARBA" id="ARBA00061299"/>
    </source>
</evidence>